<feature type="region of interest" description="Disordered" evidence="1">
    <location>
        <begin position="1"/>
        <end position="28"/>
    </location>
</feature>
<proteinExistence type="predicted"/>
<reference evidence="2" key="1">
    <citation type="submission" date="2020-11" db="EMBL/GenBank/DDBJ databases">
        <authorList>
            <person name="Tran Van P."/>
        </authorList>
    </citation>
    <scope>NUCLEOTIDE SEQUENCE</scope>
</reference>
<feature type="compositionally biased region" description="Polar residues" evidence="1">
    <location>
        <begin position="15"/>
        <end position="28"/>
    </location>
</feature>
<evidence type="ECO:0000313" key="2">
    <source>
        <dbReference type="EMBL" id="CAD7256659.1"/>
    </source>
</evidence>
<dbReference type="AlphaFoldDB" id="A0A7R9ALL5"/>
<protein>
    <submittedName>
        <fullName evidence="2">Uncharacterized protein</fullName>
    </submittedName>
</protein>
<accession>A0A7R9ALL5</accession>
<gene>
    <name evidence="2" type="ORF">TSIB3V08_LOCUS939</name>
</gene>
<evidence type="ECO:0000256" key="1">
    <source>
        <dbReference type="SAM" id="MobiDB-lite"/>
    </source>
</evidence>
<dbReference type="EMBL" id="OC000253">
    <property type="protein sequence ID" value="CAD7256659.1"/>
    <property type="molecule type" value="Genomic_DNA"/>
</dbReference>
<sequence length="153" mass="16526">MNPHLRGGRVENLLGKTTPSSPNEIRTSISPSSAVKLNTTSVLANYATEAGVIKTTGRKLDRENQPEHILEKGGRIEGREGWRTLQTRGKGRFGTVVEKSRSSVKAELELFFPFSLLAEHVVELRCGQALDAASVSSLYFARAEVAGQASAAC</sequence>
<organism evidence="2">
    <name type="scientific">Timema shepardi</name>
    <name type="common">Walking stick</name>
    <dbReference type="NCBI Taxonomy" id="629360"/>
    <lineage>
        <taxon>Eukaryota</taxon>
        <taxon>Metazoa</taxon>
        <taxon>Ecdysozoa</taxon>
        <taxon>Arthropoda</taxon>
        <taxon>Hexapoda</taxon>
        <taxon>Insecta</taxon>
        <taxon>Pterygota</taxon>
        <taxon>Neoptera</taxon>
        <taxon>Polyneoptera</taxon>
        <taxon>Phasmatodea</taxon>
        <taxon>Timematodea</taxon>
        <taxon>Timematoidea</taxon>
        <taxon>Timematidae</taxon>
        <taxon>Timema</taxon>
    </lineage>
</organism>
<name>A0A7R9ALL5_TIMSH</name>